<evidence type="ECO:0000259" key="1">
    <source>
        <dbReference type="PROSITE" id="PS50903"/>
    </source>
</evidence>
<dbReference type="eggNOG" id="arCOG04391">
    <property type="taxonomic scope" value="Archaea"/>
</dbReference>
<dbReference type="PROSITE" id="PS50903">
    <property type="entry name" value="RUBREDOXIN_LIKE"/>
    <property type="match status" value="1"/>
</dbReference>
<dbReference type="HOGENOM" id="CLU_3282652_0_0_2"/>
<dbReference type="RefSeq" id="WP_012940273.1">
    <property type="nucleotide sequence ID" value="NC_013741.1"/>
</dbReference>
<dbReference type="PaxDb" id="572546-Arcpr_0874"/>
<reference evidence="2 3" key="1">
    <citation type="journal article" date="2010" name="Stand. Genomic Sci.">
        <title>Complete genome sequence of Archaeoglobus profundus type strain (AV18).</title>
        <authorList>
            <person name="von Jan M."/>
            <person name="Lapidus A."/>
            <person name="Del Rio T.G."/>
            <person name="Copeland A."/>
            <person name="Tice H."/>
            <person name="Cheng J.F."/>
            <person name="Lucas S."/>
            <person name="Chen F."/>
            <person name="Nolan M."/>
            <person name="Goodwin L."/>
            <person name="Han C."/>
            <person name="Pitluck S."/>
            <person name="Liolios K."/>
            <person name="Ivanova N."/>
            <person name="Mavromatis K."/>
            <person name="Ovchinnikova G."/>
            <person name="Chertkov O."/>
            <person name="Pati A."/>
            <person name="Chen A."/>
            <person name="Palaniappan K."/>
            <person name="Land M."/>
            <person name="Hauser L."/>
            <person name="Chang Y.J."/>
            <person name="Jeffries C.D."/>
            <person name="Saunders E."/>
            <person name="Brettin T."/>
            <person name="Detter J.C."/>
            <person name="Chain P."/>
            <person name="Eichinger K."/>
            <person name="Huber H."/>
            <person name="Spring S."/>
            <person name="Rohde M."/>
            <person name="Goker M."/>
            <person name="Wirth R."/>
            <person name="Woyke T."/>
            <person name="Bristow J."/>
            <person name="Eisen J.A."/>
            <person name="Markowitz V."/>
            <person name="Hugenholtz P."/>
            <person name="Kyrpides N.C."/>
            <person name="Klenk H.P."/>
        </authorList>
    </citation>
    <scope>NUCLEOTIDE SEQUENCE [LARGE SCALE GENOMIC DNA]</scope>
    <source>
        <strain evidence="3">DSM 5631 / JCM 9629 / NBRC 100127 / Av18</strain>
    </source>
</reference>
<protein>
    <recommendedName>
        <fullName evidence="1">Rubredoxin-like domain-containing protein</fullName>
    </recommendedName>
</protein>
<dbReference type="Gene3D" id="2.20.28.10">
    <property type="match status" value="1"/>
</dbReference>
<dbReference type="AlphaFoldDB" id="D2RI12"/>
<sequence>MLYQCKVCGYIYDEKEGCPWFEKFEFVCPICGNNEFEKLE</sequence>
<gene>
    <name evidence="2" type="ordered locus">Arcpr_0874</name>
</gene>
<dbReference type="SUPFAM" id="SSF57802">
    <property type="entry name" value="Rubredoxin-like"/>
    <property type="match status" value="1"/>
</dbReference>
<evidence type="ECO:0000313" key="3">
    <source>
        <dbReference type="Proteomes" id="UP000001901"/>
    </source>
</evidence>
<dbReference type="OrthoDB" id="371635at2157"/>
<dbReference type="GO" id="GO:0005506">
    <property type="term" value="F:iron ion binding"/>
    <property type="evidence" value="ECO:0007669"/>
    <property type="project" value="InterPro"/>
</dbReference>
<feature type="domain" description="Rubredoxin-like" evidence="1">
    <location>
        <begin position="3"/>
        <end position="38"/>
    </location>
</feature>
<keyword evidence="3" id="KW-1185">Reference proteome</keyword>
<dbReference type="KEGG" id="apo:Arcpr_0874"/>
<dbReference type="STRING" id="572546.Arcpr_0874"/>
<dbReference type="Proteomes" id="UP000001901">
    <property type="component" value="Chromosome"/>
</dbReference>
<dbReference type="GeneID" id="41344347"/>
<organism evidence="2 3">
    <name type="scientific">Archaeoglobus profundus (strain DSM 5631 / JCM 9629 / NBRC 100127 / Av18)</name>
    <dbReference type="NCBI Taxonomy" id="572546"/>
    <lineage>
        <taxon>Archaea</taxon>
        <taxon>Methanobacteriati</taxon>
        <taxon>Methanobacteriota</taxon>
        <taxon>Archaeoglobi</taxon>
        <taxon>Archaeoglobales</taxon>
        <taxon>Archaeoglobaceae</taxon>
        <taxon>Archaeoglobus</taxon>
    </lineage>
</organism>
<accession>D2RI12</accession>
<dbReference type="EMBL" id="CP001857">
    <property type="protein sequence ID" value="ADB57937.1"/>
    <property type="molecule type" value="Genomic_DNA"/>
</dbReference>
<proteinExistence type="predicted"/>
<evidence type="ECO:0000313" key="2">
    <source>
        <dbReference type="EMBL" id="ADB57937.1"/>
    </source>
</evidence>
<name>D2RI12_ARCPA</name>
<dbReference type="InterPro" id="IPR024934">
    <property type="entry name" value="Rubredoxin-like_dom"/>
</dbReference>